<sequence length="38" mass="4397">MPKSIHQITRQRIQSTDFAQKQGLVKRISSMLKKVWGA</sequence>
<proteinExistence type="predicted"/>
<dbReference type="AlphaFoldDB" id="A0A1I6UHC4"/>
<accession>A0A1I6UHC4</accession>
<evidence type="ECO:0000313" key="1">
    <source>
        <dbReference type="EMBL" id="SFT00813.1"/>
    </source>
</evidence>
<gene>
    <name evidence="1" type="ORF">SAMN05444586_101627</name>
</gene>
<protein>
    <submittedName>
        <fullName evidence="1">Uncharacterized protein</fullName>
    </submittedName>
</protein>
<dbReference type="EMBL" id="FOZU01000016">
    <property type="protein sequence ID" value="SFT00813.1"/>
    <property type="molecule type" value="Genomic_DNA"/>
</dbReference>
<name>A0A1I6UHC4_9GAMM</name>
<reference evidence="2" key="1">
    <citation type="submission" date="2016-10" db="EMBL/GenBank/DDBJ databases">
        <authorList>
            <person name="Varghese N."/>
            <person name="Submissions S."/>
        </authorList>
    </citation>
    <scope>NUCLEOTIDE SEQUENCE [LARGE SCALE GENOMIC DNA]</scope>
    <source>
        <strain evidence="2">ANC 5076</strain>
    </source>
</reference>
<organism evidence="1 2">
    <name type="scientific">Acinetobacter bohemicus</name>
    <dbReference type="NCBI Taxonomy" id="1435036"/>
    <lineage>
        <taxon>Bacteria</taxon>
        <taxon>Pseudomonadati</taxon>
        <taxon>Pseudomonadota</taxon>
        <taxon>Gammaproteobacteria</taxon>
        <taxon>Moraxellales</taxon>
        <taxon>Moraxellaceae</taxon>
        <taxon>Acinetobacter</taxon>
    </lineage>
</organism>
<dbReference type="Proteomes" id="UP000182827">
    <property type="component" value="Unassembled WGS sequence"/>
</dbReference>
<evidence type="ECO:0000313" key="2">
    <source>
        <dbReference type="Proteomes" id="UP000182827"/>
    </source>
</evidence>
<keyword evidence="2" id="KW-1185">Reference proteome</keyword>